<comment type="similarity">
    <text evidence="18">Belongs to the AAA ATPase family.</text>
</comment>
<keyword evidence="21" id="KW-1185">Reference proteome</keyword>
<evidence type="ECO:0000256" key="16">
    <source>
        <dbReference type="ARBA" id="ARBA00048778"/>
    </source>
</evidence>
<dbReference type="FunFam" id="1.10.8.60:FF:000019">
    <property type="entry name" value="AFG3-like AAA ATPase 2"/>
    <property type="match status" value="1"/>
</dbReference>
<keyword evidence="6" id="KW-0812">Transmembrane</keyword>
<dbReference type="GO" id="GO:0030163">
    <property type="term" value="P:protein catabolic process"/>
    <property type="evidence" value="ECO:0007669"/>
    <property type="project" value="UniProtKB-ARBA"/>
</dbReference>
<evidence type="ECO:0000256" key="5">
    <source>
        <dbReference type="ARBA" id="ARBA00022670"/>
    </source>
</evidence>
<dbReference type="FunFam" id="1.20.58.760:FF:000003">
    <property type="entry name" value="AFG3-like AAA ATPase 2"/>
    <property type="match status" value="1"/>
</dbReference>
<dbReference type="InterPro" id="IPR000642">
    <property type="entry name" value="Peptidase_M41"/>
</dbReference>
<keyword evidence="11 18" id="KW-0067">ATP-binding</keyword>
<dbReference type="InterPro" id="IPR037219">
    <property type="entry name" value="Peptidase_M41-like"/>
</dbReference>
<evidence type="ECO:0000256" key="7">
    <source>
        <dbReference type="ARBA" id="ARBA00022723"/>
    </source>
</evidence>
<dbReference type="Gene3D" id="1.10.8.60">
    <property type="match status" value="1"/>
</dbReference>
<dbReference type="GO" id="GO:0004222">
    <property type="term" value="F:metalloendopeptidase activity"/>
    <property type="evidence" value="ECO:0007669"/>
    <property type="project" value="InterPro"/>
</dbReference>
<evidence type="ECO:0000256" key="14">
    <source>
        <dbReference type="ARBA" id="ARBA00023128"/>
    </source>
</evidence>
<feature type="domain" description="AAA+ ATPase" evidence="19">
    <location>
        <begin position="103"/>
        <end position="243"/>
    </location>
</feature>
<dbReference type="Pfam" id="PF01434">
    <property type="entry name" value="Peptidase_M41"/>
    <property type="match status" value="1"/>
</dbReference>
<evidence type="ECO:0000256" key="3">
    <source>
        <dbReference type="ARBA" id="ARBA00010044"/>
    </source>
</evidence>
<sequence length="533" mass="58726">MPEVMWIPVIYVQTVSIGKALFQLAPSLLLLGFLLWTTKKALSGGAGGIFGQKKKTFKKFNAEKNVKVNFADVAGCDEAKEEIMEFVKFLKNPAKYERLGAKIPRGAILSGPPGTGKTLLAKATAGEAGVPFYSVSGSEFVEMFVGVGASRVRDLFKTARENAPSIVFVDEIDAIGKSRGKGKGMGGNDERENTLNQLLVEMDGFSTSDHVVVLAGTNRADVLDSALLRPGRFDRKIYISNPELEGRKDIFGVHLKKIRLAPSCDLDDLKGRLSALTPGMSGADIANVCNEAALIAARHNEEYVRLHDFEQSIERVIAGLEKKTKLLSPDEKKVVAYHEAGHAICGWYLEYADPLLKVSIVPRGQGALGYAQYLPADIFLYTTQKMLDRMTMTLGGRVSEELHFNSVTSGASDDFEKVTGLAQRMVLQCGMSPKIGTISYTIDRGQDMTKPYSERTAKTIDSEIRRIVDECHERCKNLLIEKADQVELVAQELLTKEVITREDMIRLLGKRPFANRNDAFDKYLAGKDEKGED</sequence>
<dbReference type="GO" id="GO:0006465">
    <property type="term" value="P:signal peptide processing"/>
    <property type="evidence" value="ECO:0007669"/>
    <property type="project" value="UniProtKB-ARBA"/>
</dbReference>
<comment type="caution">
    <text evidence="20">The sequence shown here is derived from an EMBL/GenBank/DDBJ whole genome shotgun (WGS) entry which is preliminary data.</text>
</comment>
<dbReference type="Pfam" id="PF17862">
    <property type="entry name" value="AAA_lid_3"/>
    <property type="match status" value="1"/>
</dbReference>
<dbReference type="GO" id="GO:0046872">
    <property type="term" value="F:metal ion binding"/>
    <property type="evidence" value="ECO:0007669"/>
    <property type="project" value="UniProtKB-KW"/>
</dbReference>
<dbReference type="NCBIfam" id="TIGR01241">
    <property type="entry name" value="FtsH_fam"/>
    <property type="match status" value="1"/>
</dbReference>
<comment type="cofactor">
    <cofactor evidence="1">
        <name>Zn(2+)</name>
        <dbReference type="ChEBI" id="CHEBI:29105"/>
    </cofactor>
</comment>
<keyword evidence="15" id="KW-0472">Membrane</keyword>
<dbReference type="Gene3D" id="1.20.58.760">
    <property type="entry name" value="Peptidase M41"/>
    <property type="match status" value="1"/>
</dbReference>
<evidence type="ECO:0000256" key="11">
    <source>
        <dbReference type="ARBA" id="ARBA00022840"/>
    </source>
</evidence>
<keyword evidence="9" id="KW-0378">Hydrolase</keyword>
<dbReference type="InterPro" id="IPR027417">
    <property type="entry name" value="P-loop_NTPase"/>
</dbReference>
<dbReference type="SUPFAM" id="SSF52540">
    <property type="entry name" value="P-loop containing nucleoside triphosphate hydrolases"/>
    <property type="match status" value="1"/>
</dbReference>
<dbReference type="InterPro" id="IPR041569">
    <property type="entry name" value="AAA_lid_3"/>
</dbReference>
<dbReference type="GO" id="GO:0005524">
    <property type="term" value="F:ATP binding"/>
    <property type="evidence" value="ECO:0007669"/>
    <property type="project" value="UniProtKB-KW"/>
</dbReference>
<dbReference type="Gene3D" id="3.40.50.300">
    <property type="entry name" value="P-loop containing nucleotide triphosphate hydrolases"/>
    <property type="match status" value="1"/>
</dbReference>
<evidence type="ECO:0000256" key="9">
    <source>
        <dbReference type="ARBA" id="ARBA00022801"/>
    </source>
</evidence>
<comment type="similarity">
    <text evidence="4">In the N-terminal section; belongs to the AAA ATPase family.</text>
</comment>
<keyword evidence="13" id="KW-0482">Metalloprotease</keyword>
<dbReference type="GO" id="GO:0004176">
    <property type="term" value="F:ATP-dependent peptidase activity"/>
    <property type="evidence" value="ECO:0007669"/>
    <property type="project" value="InterPro"/>
</dbReference>
<evidence type="ECO:0000256" key="1">
    <source>
        <dbReference type="ARBA" id="ARBA00001947"/>
    </source>
</evidence>
<comment type="similarity">
    <text evidence="3">In the C-terminal section; belongs to the peptidase M41 family.</text>
</comment>
<dbReference type="AlphaFoldDB" id="A0A9W6Z714"/>
<dbReference type="InterPro" id="IPR003959">
    <property type="entry name" value="ATPase_AAA_core"/>
</dbReference>
<dbReference type="PROSITE" id="PS00674">
    <property type="entry name" value="AAA"/>
    <property type="match status" value="1"/>
</dbReference>
<evidence type="ECO:0000259" key="19">
    <source>
        <dbReference type="SMART" id="SM00382"/>
    </source>
</evidence>
<dbReference type="InterPro" id="IPR003960">
    <property type="entry name" value="ATPase_AAA_CS"/>
</dbReference>
<evidence type="ECO:0000256" key="18">
    <source>
        <dbReference type="RuleBase" id="RU003651"/>
    </source>
</evidence>
<evidence type="ECO:0000256" key="13">
    <source>
        <dbReference type="ARBA" id="ARBA00023049"/>
    </source>
</evidence>
<keyword evidence="14" id="KW-0496">Mitochondrion</keyword>
<dbReference type="InterPro" id="IPR005936">
    <property type="entry name" value="FtsH"/>
</dbReference>
<dbReference type="GO" id="GO:0016887">
    <property type="term" value="F:ATP hydrolysis activity"/>
    <property type="evidence" value="ECO:0007669"/>
    <property type="project" value="InterPro"/>
</dbReference>
<dbReference type="GO" id="GO:0065003">
    <property type="term" value="P:protein-containing complex assembly"/>
    <property type="evidence" value="ECO:0007669"/>
    <property type="project" value="UniProtKB-ARBA"/>
</dbReference>
<dbReference type="GO" id="GO:0005745">
    <property type="term" value="C:m-AAA complex"/>
    <property type="evidence" value="ECO:0007669"/>
    <property type="project" value="TreeGrafter"/>
</dbReference>
<keyword evidence="8 18" id="KW-0547">Nucleotide-binding</keyword>
<keyword evidence="12" id="KW-1133">Transmembrane helix</keyword>
<evidence type="ECO:0000313" key="21">
    <source>
        <dbReference type="Proteomes" id="UP001165063"/>
    </source>
</evidence>
<dbReference type="SMART" id="SM00382">
    <property type="entry name" value="AAA"/>
    <property type="match status" value="1"/>
</dbReference>
<reference evidence="20" key="1">
    <citation type="submission" date="2023-04" db="EMBL/GenBank/DDBJ databases">
        <title>Ambrosiozyma monospora NBRC 1965.</title>
        <authorList>
            <person name="Ichikawa N."/>
            <person name="Sato H."/>
            <person name="Tonouchi N."/>
        </authorList>
    </citation>
    <scope>NUCLEOTIDE SEQUENCE</scope>
    <source>
        <strain evidence="20">NBRC 1965</strain>
    </source>
</reference>
<dbReference type="InterPro" id="IPR003593">
    <property type="entry name" value="AAA+_ATPase"/>
</dbReference>
<dbReference type="CDD" id="cd19501">
    <property type="entry name" value="RecA-like_FtsH"/>
    <property type="match status" value="1"/>
</dbReference>
<protein>
    <submittedName>
        <fullName evidence="20">Unnamed protein product</fullName>
    </submittedName>
</protein>
<evidence type="ECO:0000313" key="20">
    <source>
        <dbReference type="EMBL" id="GMG55643.1"/>
    </source>
</evidence>
<dbReference type="EMBL" id="BSXU01005982">
    <property type="protein sequence ID" value="GMG55643.1"/>
    <property type="molecule type" value="Genomic_DNA"/>
</dbReference>
<comment type="subunit">
    <text evidence="17">Component of the 850 kDa m-AAA protease complex, a heterohexamer composed of YTA12/RCA1 and YTA10/AFG3. Associates with the prohibitin complex, composed of PHB1 and PHB2, inhibiting the activity of the m-AAA protease complex.</text>
</comment>
<name>A0A9W6Z714_AMBMO</name>
<dbReference type="Pfam" id="PF00004">
    <property type="entry name" value="AAA"/>
    <property type="match status" value="1"/>
</dbReference>
<evidence type="ECO:0000256" key="2">
    <source>
        <dbReference type="ARBA" id="ARBA00004225"/>
    </source>
</evidence>
<dbReference type="Proteomes" id="UP001165063">
    <property type="component" value="Unassembled WGS sequence"/>
</dbReference>
<keyword evidence="5" id="KW-0645">Protease</keyword>
<dbReference type="InterPro" id="IPR050928">
    <property type="entry name" value="ATP-dep_Zn_Metalloprotease"/>
</dbReference>
<dbReference type="HAMAP" id="MF_01458">
    <property type="entry name" value="FtsH"/>
    <property type="match status" value="1"/>
</dbReference>
<dbReference type="PANTHER" id="PTHR43655:SF14">
    <property type="entry name" value="MITOCHONDRIAL RESPIRATORY CHAIN COMPLEXES ASSEMBLY PROTEIN YTA12"/>
    <property type="match status" value="1"/>
</dbReference>
<comment type="catalytic activity">
    <reaction evidence="16">
        <text>ATP + H2O = ADP + phosphate + H(+)</text>
        <dbReference type="Rhea" id="RHEA:13065"/>
        <dbReference type="ChEBI" id="CHEBI:15377"/>
        <dbReference type="ChEBI" id="CHEBI:15378"/>
        <dbReference type="ChEBI" id="CHEBI:30616"/>
        <dbReference type="ChEBI" id="CHEBI:43474"/>
        <dbReference type="ChEBI" id="CHEBI:456216"/>
    </reaction>
    <physiologicalReaction direction="left-to-right" evidence="16">
        <dbReference type="Rhea" id="RHEA:13066"/>
    </physiologicalReaction>
</comment>
<evidence type="ECO:0000256" key="12">
    <source>
        <dbReference type="ARBA" id="ARBA00022989"/>
    </source>
</evidence>
<evidence type="ECO:0000256" key="10">
    <source>
        <dbReference type="ARBA" id="ARBA00022833"/>
    </source>
</evidence>
<keyword evidence="10" id="KW-0862">Zinc</keyword>
<organism evidence="20 21">
    <name type="scientific">Ambrosiozyma monospora</name>
    <name type="common">Yeast</name>
    <name type="synonym">Endomycopsis monosporus</name>
    <dbReference type="NCBI Taxonomy" id="43982"/>
    <lineage>
        <taxon>Eukaryota</taxon>
        <taxon>Fungi</taxon>
        <taxon>Dikarya</taxon>
        <taxon>Ascomycota</taxon>
        <taxon>Saccharomycotina</taxon>
        <taxon>Pichiomycetes</taxon>
        <taxon>Pichiales</taxon>
        <taxon>Pichiaceae</taxon>
        <taxon>Ambrosiozyma</taxon>
    </lineage>
</organism>
<dbReference type="GO" id="GO:0140567">
    <property type="term" value="F:membrane protein dislocase activity"/>
    <property type="evidence" value="ECO:0007669"/>
    <property type="project" value="UniProtKB-ARBA"/>
</dbReference>
<dbReference type="FunFam" id="3.40.50.300:FF:000001">
    <property type="entry name" value="ATP-dependent zinc metalloprotease FtsH"/>
    <property type="match status" value="1"/>
</dbReference>
<dbReference type="PANTHER" id="PTHR43655">
    <property type="entry name" value="ATP-DEPENDENT PROTEASE"/>
    <property type="match status" value="1"/>
</dbReference>
<keyword evidence="7" id="KW-0479">Metal-binding</keyword>
<evidence type="ECO:0000256" key="4">
    <source>
        <dbReference type="ARBA" id="ARBA00010550"/>
    </source>
</evidence>
<evidence type="ECO:0000256" key="6">
    <source>
        <dbReference type="ARBA" id="ARBA00022692"/>
    </source>
</evidence>
<dbReference type="OrthoDB" id="1413014at2759"/>
<dbReference type="SUPFAM" id="SSF140990">
    <property type="entry name" value="FtsH protease domain-like"/>
    <property type="match status" value="1"/>
</dbReference>
<evidence type="ECO:0000256" key="15">
    <source>
        <dbReference type="ARBA" id="ARBA00023136"/>
    </source>
</evidence>
<evidence type="ECO:0000256" key="17">
    <source>
        <dbReference type="ARBA" id="ARBA00065348"/>
    </source>
</evidence>
<dbReference type="GO" id="GO:0034982">
    <property type="term" value="P:mitochondrial protein processing"/>
    <property type="evidence" value="ECO:0007669"/>
    <property type="project" value="TreeGrafter"/>
</dbReference>
<accession>A0A9W6Z714</accession>
<evidence type="ECO:0000256" key="8">
    <source>
        <dbReference type="ARBA" id="ARBA00022741"/>
    </source>
</evidence>
<dbReference type="GO" id="GO:0097002">
    <property type="term" value="C:mitochondrial inner boundary membrane"/>
    <property type="evidence" value="ECO:0007669"/>
    <property type="project" value="UniProtKB-ARBA"/>
</dbReference>
<gene>
    <name evidence="20" type="ORF">Amon01_000771600</name>
</gene>
<comment type="subcellular location">
    <subcellularLocation>
        <location evidence="2">Mitochondrion membrane</location>
        <topology evidence="2">Multi-pass membrane protein</topology>
    </subcellularLocation>
</comment>
<proteinExistence type="inferred from homology"/>